<dbReference type="InterPro" id="IPR011701">
    <property type="entry name" value="MFS"/>
</dbReference>
<feature type="transmembrane region" description="Helical" evidence="7">
    <location>
        <begin position="305"/>
        <end position="325"/>
    </location>
</feature>
<dbReference type="PROSITE" id="PS50850">
    <property type="entry name" value="MFS"/>
    <property type="match status" value="1"/>
</dbReference>
<feature type="region of interest" description="Disordered" evidence="6">
    <location>
        <begin position="1"/>
        <end position="43"/>
    </location>
</feature>
<dbReference type="AlphaFoldDB" id="A0AAW9HI52"/>
<feature type="compositionally biased region" description="Low complexity" evidence="6">
    <location>
        <begin position="25"/>
        <end position="34"/>
    </location>
</feature>
<feature type="transmembrane region" description="Helical" evidence="7">
    <location>
        <begin position="337"/>
        <end position="354"/>
    </location>
</feature>
<keyword evidence="2" id="KW-1003">Cell membrane</keyword>
<evidence type="ECO:0000256" key="4">
    <source>
        <dbReference type="ARBA" id="ARBA00022989"/>
    </source>
</evidence>
<dbReference type="Gene3D" id="1.20.1250.20">
    <property type="entry name" value="MFS general substrate transporter like domains"/>
    <property type="match status" value="1"/>
</dbReference>
<feature type="domain" description="Major facilitator superfamily (MFS) profile" evidence="8">
    <location>
        <begin position="271"/>
        <end position="462"/>
    </location>
</feature>
<evidence type="ECO:0000259" key="8">
    <source>
        <dbReference type="PROSITE" id="PS50850"/>
    </source>
</evidence>
<evidence type="ECO:0000256" key="6">
    <source>
        <dbReference type="SAM" id="MobiDB-lite"/>
    </source>
</evidence>
<dbReference type="RefSeq" id="WP_143021813.1">
    <property type="nucleotide sequence ID" value="NZ_FNAU01000014.1"/>
</dbReference>
<comment type="subcellular location">
    <subcellularLocation>
        <location evidence="1">Cell membrane</location>
        <topology evidence="1">Multi-pass membrane protein</topology>
    </subcellularLocation>
</comment>
<keyword evidence="5 7" id="KW-0472">Membrane</keyword>
<feature type="transmembrane region" description="Helical" evidence="7">
    <location>
        <begin position="209"/>
        <end position="226"/>
    </location>
</feature>
<dbReference type="Proteomes" id="UP001273799">
    <property type="component" value="Unassembled WGS sequence"/>
</dbReference>
<name>A0AAW9HI52_9ACTO</name>
<dbReference type="PANTHER" id="PTHR23513">
    <property type="entry name" value="INTEGRAL MEMBRANE EFFLUX PROTEIN-RELATED"/>
    <property type="match status" value="1"/>
</dbReference>
<proteinExistence type="predicted"/>
<feature type="transmembrane region" description="Helical" evidence="7">
    <location>
        <begin position="84"/>
        <end position="107"/>
    </location>
</feature>
<feature type="transmembrane region" description="Helical" evidence="7">
    <location>
        <begin position="141"/>
        <end position="166"/>
    </location>
</feature>
<evidence type="ECO:0000313" key="9">
    <source>
        <dbReference type="EMBL" id="MDY5153286.1"/>
    </source>
</evidence>
<feature type="transmembrane region" description="Helical" evidence="7">
    <location>
        <begin position="360"/>
        <end position="383"/>
    </location>
</feature>
<dbReference type="GO" id="GO:0005886">
    <property type="term" value="C:plasma membrane"/>
    <property type="evidence" value="ECO:0007669"/>
    <property type="project" value="UniProtKB-SubCell"/>
</dbReference>
<feature type="transmembrane region" description="Helical" evidence="7">
    <location>
        <begin position="395"/>
        <end position="417"/>
    </location>
</feature>
<keyword evidence="3 7" id="KW-0812">Transmembrane</keyword>
<evidence type="ECO:0000256" key="3">
    <source>
        <dbReference type="ARBA" id="ARBA00022692"/>
    </source>
</evidence>
<dbReference type="EMBL" id="JAWNFU010000002">
    <property type="protein sequence ID" value="MDY5153286.1"/>
    <property type="molecule type" value="Genomic_DNA"/>
</dbReference>
<feature type="transmembrane region" description="Helical" evidence="7">
    <location>
        <begin position="275"/>
        <end position="299"/>
    </location>
</feature>
<dbReference type="GO" id="GO:0022857">
    <property type="term" value="F:transmembrane transporter activity"/>
    <property type="evidence" value="ECO:0007669"/>
    <property type="project" value="InterPro"/>
</dbReference>
<dbReference type="SUPFAM" id="SSF103473">
    <property type="entry name" value="MFS general substrate transporter"/>
    <property type="match status" value="1"/>
</dbReference>
<feature type="transmembrane region" description="Helical" evidence="7">
    <location>
        <begin position="423"/>
        <end position="441"/>
    </location>
</feature>
<accession>A0AAW9HI52</accession>
<evidence type="ECO:0000256" key="7">
    <source>
        <dbReference type="SAM" id="Phobius"/>
    </source>
</evidence>
<protein>
    <submittedName>
        <fullName evidence="9">MFS transporter</fullName>
    </submittedName>
</protein>
<organism evidence="9 10">
    <name type="scientific">Actinobaculum suis</name>
    <dbReference type="NCBI Taxonomy" id="1657"/>
    <lineage>
        <taxon>Bacteria</taxon>
        <taxon>Bacillati</taxon>
        <taxon>Actinomycetota</taxon>
        <taxon>Actinomycetes</taxon>
        <taxon>Actinomycetales</taxon>
        <taxon>Actinomycetaceae</taxon>
        <taxon>Actinobaculum</taxon>
    </lineage>
</organism>
<evidence type="ECO:0000256" key="2">
    <source>
        <dbReference type="ARBA" id="ARBA00022475"/>
    </source>
</evidence>
<gene>
    <name evidence="9" type="ORF">R6G71_04370</name>
</gene>
<evidence type="ECO:0000256" key="1">
    <source>
        <dbReference type="ARBA" id="ARBA00004651"/>
    </source>
</evidence>
<comment type="caution">
    <text evidence="9">The sequence shown here is derived from an EMBL/GenBank/DDBJ whole genome shotgun (WGS) entry which is preliminary data.</text>
</comment>
<evidence type="ECO:0000313" key="10">
    <source>
        <dbReference type="Proteomes" id="UP001273799"/>
    </source>
</evidence>
<dbReference type="InterPro" id="IPR020846">
    <property type="entry name" value="MFS_dom"/>
</dbReference>
<dbReference type="CDD" id="cd06173">
    <property type="entry name" value="MFS_MefA_like"/>
    <property type="match status" value="1"/>
</dbReference>
<evidence type="ECO:0000256" key="5">
    <source>
        <dbReference type="ARBA" id="ARBA00023136"/>
    </source>
</evidence>
<keyword evidence="4 7" id="KW-1133">Transmembrane helix</keyword>
<dbReference type="PANTHER" id="PTHR23513:SF6">
    <property type="entry name" value="MAJOR FACILITATOR SUPERFAMILY ASSOCIATED DOMAIN-CONTAINING PROTEIN"/>
    <property type="match status" value="1"/>
</dbReference>
<reference evidence="9" key="1">
    <citation type="submission" date="2023-10" db="EMBL/GenBank/DDBJ databases">
        <title>Whole Genome based description of the genera Actinobaculum and Actinotignum reveals a complex phylogenetic relationship within the species included in the genus Actinotignum.</title>
        <authorList>
            <person name="Jensen C.S."/>
            <person name="Dargis R."/>
            <person name="Kemp M."/>
            <person name="Christensen J.J."/>
        </authorList>
    </citation>
    <scope>NUCLEOTIDE SEQUENCE</scope>
    <source>
        <strain evidence="9">Actinobaculum_suis_CCUG19206T</strain>
    </source>
</reference>
<feature type="transmembrane region" description="Helical" evidence="7">
    <location>
        <begin position="116"/>
        <end position="135"/>
    </location>
</feature>
<sequence length="462" mass="48825">METEKKHSSPQAGPSPQAAPPPQDAPASRDATPPQAAPPPPAKLWQNRDYRWWFLGDTSSQLGISVRSLAMTFVAYALTGSTTTAGLIGTVMGLTMILVGVVGGAIVDRMDRRRAMILYGAISGALWMVAGFLLLTGHMTYPVLLLICAGSSVTGGLFGQATNAALRSIVPVSQFAQAQANNQGRDGAISILGSPLGGFLYVLRDWLPFFVPALCYFILVGAALMIRTDLRPHPNQTNHANLTNHADAAPKAASLGADIKAGFAFLGQHGVVRQIFIAALVINLGFAGISTGMNLYLVAGGISSVHLGMIQAATGVVSILGAVVAGKLVNKIKTGQLLIVTMGCMALFMLPLVFSQTALTYLICMCLAMALIPAVNSGLVGFIMGIVPAEMQGRVNAIFGLMNLTNTLTGIICGWLLENAAPWVCMAIFWPLLALSVLIAISSRQVREIPLPDEWQGYIERL</sequence>
<dbReference type="InterPro" id="IPR036259">
    <property type="entry name" value="MFS_trans_sf"/>
</dbReference>
<dbReference type="Pfam" id="PF07690">
    <property type="entry name" value="MFS_1"/>
    <property type="match status" value="1"/>
</dbReference>